<dbReference type="InterPro" id="IPR020097">
    <property type="entry name" value="PsdUridine_synth_TruA_a/b_dom"/>
</dbReference>
<keyword evidence="2" id="KW-0819">tRNA processing</keyword>
<evidence type="ECO:0000313" key="5">
    <source>
        <dbReference type="EMBL" id="SVB22381.1"/>
    </source>
</evidence>
<protein>
    <recommendedName>
        <fullName evidence="4">Pseudouridine synthase I TruA alpha/beta domain-containing protein</fullName>
    </recommendedName>
</protein>
<evidence type="ECO:0000256" key="2">
    <source>
        <dbReference type="ARBA" id="ARBA00022694"/>
    </source>
</evidence>
<dbReference type="CDD" id="cd02570">
    <property type="entry name" value="PseudoU_synth_EcTruA"/>
    <property type="match status" value="1"/>
</dbReference>
<dbReference type="AlphaFoldDB" id="A0A382C9M0"/>
<dbReference type="InterPro" id="IPR020095">
    <property type="entry name" value="PsdUridine_synth_TruA_C"/>
</dbReference>
<dbReference type="Gene3D" id="3.30.70.580">
    <property type="entry name" value="Pseudouridine synthase I, catalytic domain, N-terminal subdomain"/>
    <property type="match status" value="1"/>
</dbReference>
<dbReference type="FunFam" id="3.30.70.580:FF:000001">
    <property type="entry name" value="tRNA pseudouridine synthase A"/>
    <property type="match status" value="1"/>
</dbReference>
<evidence type="ECO:0000256" key="1">
    <source>
        <dbReference type="ARBA" id="ARBA00009375"/>
    </source>
</evidence>
<gene>
    <name evidence="5" type="ORF">METZ01_LOCUS175235</name>
</gene>
<dbReference type="InterPro" id="IPR001406">
    <property type="entry name" value="PsdUridine_synth_TruA"/>
</dbReference>
<feature type="domain" description="Pseudouridine synthase I TruA alpha/beta" evidence="4">
    <location>
        <begin position="144"/>
        <end position="245"/>
    </location>
</feature>
<dbReference type="Pfam" id="PF01416">
    <property type="entry name" value="PseudoU_synth_1"/>
    <property type="match status" value="2"/>
</dbReference>
<accession>A0A382C9M0</accession>
<dbReference type="GO" id="GO:0009982">
    <property type="term" value="F:pseudouridine synthase activity"/>
    <property type="evidence" value="ECO:0007669"/>
    <property type="project" value="InterPro"/>
</dbReference>
<dbReference type="PANTHER" id="PTHR11142:SF0">
    <property type="entry name" value="TRNA PSEUDOURIDINE SYNTHASE-LIKE 1"/>
    <property type="match status" value="1"/>
</dbReference>
<dbReference type="GO" id="GO:0003723">
    <property type="term" value="F:RNA binding"/>
    <property type="evidence" value="ECO:0007669"/>
    <property type="project" value="InterPro"/>
</dbReference>
<evidence type="ECO:0000259" key="4">
    <source>
        <dbReference type="Pfam" id="PF01416"/>
    </source>
</evidence>
<name>A0A382C9M0_9ZZZZ</name>
<dbReference type="InterPro" id="IPR020094">
    <property type="entry name" value="TruA/RsuA/RluB/E/F_N"/>
</dbReference>
<dbReference type="InterPro" id="IPR020103">
    <property type="entry name" value="PsdUridine_synth_cat_dom_sf"/>
</dbReference>
<organism evidence="5">
    <name type="scientific">marine metagenome</name>
    <dbReference type="NCBI Taxonomy" id="408172"/>
    <lineage>
        <taxon>unclassified sequences</taxon>
        <taxon>metagenomes</taxon>
        <taxon>ecological metagenomes</taxon>
    </lineage>
</organism>
<dbReference type="SUPFAM" id="SSF55120">
    <property type="entry name" value="Pseudouridine synthase"/>
    <property type="match status" value="1"/>
</dbReference>
<proteinExistence type="inferred from homology"/>
<comment type="similarity">
    <text evidence="1">Belongs to the tRNA pseudouridine synthase TruA family.</text>
</comment>
<dbReference type="Gene3D" id="3.30.70.660">
    <property type="entry name" value="Pseudouridine synthase I, catalytic domain, C-terminal subdomain"/>
    <property type="match status" value="1"/>
</dbReference>
<dbReference type="GO" id="GO:0031119">
    <property type="term" value="P:tRNA pseudouridine synthesis"/>
    <property type="evidence" value="ECO:0007669"/>
    <property type="project" value="TreeGrafter"/>
</dbReference>
<dbReference type="EMBL" id="UINC01033307">
    <property type="protein sequence ID" value="SVB22381.1"/>
    <property type="molecule type" value="Genomic_DNA"/>
</dbReference>
<keyword evidence="3" id="KW-0413">Isomerase</keyword>
<dbReference type="HAMAP" id="MF_00171">
    <property type="entry name" value="TruA"/>
    <property type="match status" value="1"/>
</dbReference>
<reference evidence="5" key="1">
    <citation type="submission" date="2018-05" db="EMBL/GenBank/DDBJ databases">
        <authorList>
            <person name="Lanie J.A."/>
            <person name="Ng W.-L."/>
            <person name="Kazmierczak K.M."/>
            <person name="Andrzejewski T.M."/>
            <person name="Davidsen T.M."/>
            <person name="Wayne K.J."/>
            <person name="Tettelin H."/>
            <person name="Glass J.I."/>
            <person name="Rusch D."/>
            <person name="Podicherti R."/>
            <person name="Tsui H.-C.T."/>
            <person name="Winkler M.E."/>
        </authorList>
    </citation>
    <scope>NUCLEOTIDE SEQUENCE</scope>
</reference>
<feature type="domain" description="Pseudouridine synthase I TruA alpha/beta" evidence="4">
    <location>
        <begin position="8"/>
        <end position="102"/>
    </location>
</feature>
<evidence type="ECO:0000256" key="3">
    <source>
        <dbReference type="ARBA" id="ARBA00023235"/>
    </source>
</evidence>
<dbReference type="NCBIfam" id="TIGR00071">
    <property type="entry name" value="hisT_truA"/>
    <property type="match status" value="1"/>
</dbReference>
<sequence length="245" mass="27242">MTRYKIILEYHGRAFVGWQRQANGLAVQEVIENAIEKFSGEKVVTHVAGRTDAGVHAIGQVCHFDLEKETDGCTVRDAINFYVKPHPVSVLESEPVDNEFHARLSATKRIYLYKITNRRAPLAVEKGLSWHIPQELDLDVMNAAAETLIGKRDFTTFRAVGCQASSPVKTLDYLGVERDEGLVLISVRARSFLYHQVRNMVGTLKLVGLGKWTVDNVAEALAARDRAKGGPTAPPHGLYLTEVVY</sequence>
<dbReference type="PIRSF" id="PIRSF001430">
    <property type="entry name" value="tRNA_psdUrid_synth"/>
    <property type="match status" value="1"/>
</dbReference>
<dbReference type="PANTHER" id="PTHR11142">
    <property type="entry name" value="PSEUDOURIDYLATE SYNTHASE"/>
    <property type="match status" value="1"/>
</dbReference>